<dbReference type="Pfam" id="PF00215">
    <property type="entry name" value="OMPdecase"/>
    <property type="match status" value="1"/>
</dbReference>
<keyword evidence="4" id="KW-1185">Reference proteome</keyword>
<dbReference type="EMBL" id="BAABAL010000012">
    <property type="protein sequence ID" value="GAA4010602.1"/>
    <property type="molecule type" value="Genomic_DNA"/>
</dbReference>
<dbReference type="Proteomes" id="UP001501747">
    <property type="component" value="Unassembled WGS sequence"/>
</dbReference>
<dbReference type="PANTHER" id="PTHR35039:SF3">
    <property type="entry name" value="3-KETO-L-GULONATE-6-PHOSPHATE DECARBOXYLASE SGBH-RELATED"/>
    <property type="match status" value="1"/>
</dbReference>
<protein>
    <recommendedName>
        <fullName evidence="2">Orotidine 5'-phosphate decarboxylase domain-containing protein</fullName>
    </recommendedName>
</protein>
<dbReference type="InterPro" id="IPR011060">
    <property type="entry name" value="RibuloseP-bd_barrel"/>
</dbReference>
<dbReference type="Gene3D" id="3.20.20.70">
    <property type="entry name" value="Aldolase class I"/>
    <property type="match status" value="1"/>
</dbReference>
<evidence type="ECO:0000256" key="1">
    <source>
        <dbReference type="ARBA" id="ARBA00023239"/>
    </source>
</evidence>
<dbReference type="InterPro" id="IPR013785">
    <property type="entry name" value="Aldolase_TIM"/>
</dbReference>
<proteinExistence type="predicted"/>
<evidence type="ECO:0000259" key="2">
    <source>
        <dbReference type="SMART" id="SM00934"/>
    </source>
</evidence>
<dbReference type="SUPFAM" id="SSF48371">
    <property type="entry name" value="ARM repeat"/>
    <property type="match status" value="1"/>
</dbReference>
<evidence type="ECO:0000313" key="4">
    <source>
        <dbReference type="Proteomes" id="UP001501747"/>
    </source>
</evidence>
<sequence>MALVVRTWTGRETRALRDARRMSAKEFAAHLGFDEKAVLGWEKGVSLQPRTQQALDVDLARAPEDVRARFEASLPVTMVAAGTLGRGSAGRTEVLLESLRQREEFALLPYVPPVGAVERLEEFLASSSRVYLLSGPAGSGKTALTHHLAGGLAAKADFQLFAVDAWDPAALDVAREILRYGSLPGGDDALLTLEAESSSLARTCVVVIDGIATQEQLQRVGRQVDAIVRQTPSPRLRFLLVIRTPPTVDTSAHPVLTAACFSPAGARSGPQPFACAPWTLVEARSVWDSSRSGGPAFGELPSSVQQLARLPLYMQLVRAAGRAGVTTSGTAYGLIEECVCALLPAGHHLHEQLGDLAQQSMRELIPSTLATPVTRGHSTPLEPGTAALVRARADGKVEFVHDVVGEFFLARRLAELLRERGRSASAISAFNELAVRAGGSARARGVFELTLNCLDADDPGLLAAAAVSPTISLGTALPLMLIAAFEGGCGFVSPEVLRACARRCEQDGAVDLVRALLRFPALYSALADDGPLWLLGVLRRFGVAVWEAVRECVENVLDAASVRALLAAADLDSGEEATFLARHAYLFSGDGYARLEALLGHESWRVRAALAHSVGSGQSTLIASDVLVLQRLVSDADYKVRAAAALTLRHLPTEIACRHLRTLLCDENWHVRDQALHAVLVADKNDLVSSALEVLTTDATWSTAPAHVQPNAQRFLLLHNAIGQREVTRGTHRALFGLLRESRTGWTRLPALVQETLLRTAAGSASWLVRREAEALAAPVEEASPREDSREAFRRRRGRRSLQVALDMQDIDDALSVARAAAEAGADFLEVGDPLIKRAGLDAVEQIKRAAPETLVVAEMMSADWGRDQVEAAAEAGADVILLIGPSTVSSVSAAVEAGRRLGVPIVLDVPTTQLTQRWIAEMERVGVDGFTVTTNIDLGIASTAALARARTIRSRTRLPVALSGGFSTTDHAIIGSTDWDILIVGRAVTDAVNPVTAARRMAELVHANPERHLR</sequence>
<dbReference type="InterPro" id="IPR016024">
    <property type="entry name" value="ARM-type_fold"/>
</dbReference>
<gene>
    <name evidence="3" type="ORF">GCM10022247_36020</name>
</gene>
<keyword evidence="1" id="KW-0456">Lyase</keyword>
<reference evidence="4" key="1">
    <citation type="journal article" date="2019" name="Int. J. Syst. Evol. Microbiol.">
        <title>The Global Catalogue of Microorganisms (GCM) 10K type strain sequencing project: providing services to taxonomists for standard genome sequencing and annotation.</title>
        <authorList>
            <consortium name="The Broad Institute Genomics Platform"/>
            <consortium name="The Broad Institute Genome Sequencing Center for Infectious Disease"/>
            <person name="Wu L."/>
            <person name="Ma J."/>
        </authorList>
    </citation>
    <scope>NUCLEOTIDE SEQUENCE [LARGE SCALE GENOMIC DNA]</scope>
    <source>
        <strain evidence="4">JCM 17342</strain>
    </source>
</reference>
<dbReference type="PANTHER" id="PTHR35039">
    <property type="entry name" value="3-KETO-L-GULONATE-6-PHOSPHATE DECARBOXYLASE SGBH-RELATED"/>
    <property type="match status" value="1"/>
</dbReference>
<accession>A0ABP7SE64</accession>
<comment type="caution">
    <text evidence="3">The sequence shown here is derived from an EMBL/GenBank/DDBJ whole genome shotgun (WGS) entry which is preliminary data.</text>
</comment>
<dbReference type="SUPFAM" id="SSF52540">
    <property type="entry name" value="P-loop containing nucleoside triphosphate hydrolases"/>
    <property type="match status" value="1"/>
</dbReference>
<dbReference type="Gene3D" id="1.25.10.10">
    <property type="entry name" value="Leucine-rich Repeat Variant"/>
    <property type="match status" value="1"/>
</dbReference>
<dbReference type="Gene3D" id="3.40.50.300">
    <property type="entry name" value="P-loop containing nucleotide triphosphate hydrolases"/>
    <property type="match status" value="1"/>
</dbReference>
<dbReference type="SUPFAM" id="SSF51366">
    <property type="entry name" value="Ribulose-phoshate binding barrel"/>
    <property type="match status" value="1"/>
</dbReference>
<dbReference type="SMART" id="SM00934">
    <property type="entry name" value="OMPdecase"/>
    <property type="match status" value="1"/>
</dbReference>
<organism evidence="3 4">
    <name type="scientific">Allokutzneria multivorans</name>
    <dbReference type="NCBI Taxonomy" id="1142134"/>
    <lineage>
        <taxon>Bacteria</taxon>
        <taxon>Bacillati</taxon>
        <taxon>Actinomycetota</taxon>
        <taxon>Actinomycetes</taxon>
        <taxon>Pseudonocardiales</taxon>
        <taxon>Pseudonocardiaceae</taxon>
        <taxon>Allokutzneria</taxon>
    </lineage>
</organism>
<dbReference type="InterPro" id="IPR011989">
    <property type="entry name" value="ARM-like"/>
</dbReference>
<dbReference type="InterPro" id="IPR001754">
    <property type="entry name" value="OMPdeCOase_dom"/>
</dbReference>
<dbReference type="InterPro" id="IPR027417">
    <property type="entry name" value="P-loop_NTPase"/>
</dbReference>
<dbReference type="Pfam" id="PF13646">
    <property type="entry name" value="HEAT_2"/>
    <property type="match status" value="1"/>
</dbReference>
<feature type="domain" description="Orotidine 5'-phosphate decarboxylase" evidence="2">
    <location>
        <begin position="801"/>
        <end position="1002"/>
    </location>
</feature>
<dbReference type="Gene3D" id="1.10.260.40">
    <property type="entry name" value="lambda repressor-like DNA-binding domains"/>
    <property type="match status" value="1"/>
</dbReference>
<dbReference type="InterPro" id="IPR010982">
    <property type="entry name" value="Lambda_DNA-bd_dom_sf"/>
</dbReference>
<name>A0ABP7SE64_9PSEU</name>
<evidence type="ECO:0000313" key="3">
    <source>
        <dbReference type="EMBL" id="GAA4010602.1"/>
    </source>
</evidence>